<comment type="similarity">
    <text evidence="1">Belongs to the ABC transporter superfamily.</text>
</comment>
<keyword evidence="7" id="KW-1185">Reference proteome</keyword>
<dbReference type="PROSITE" id="PS00211">
    <property type="entry name" value="ABC_TRANSPORTER_1"/>
    <property type="match status" value="1"/>
</dbReference>
<proteinExistence type="inferred from homology"/>
<keyword evidence="3" id="KW-0547">Nucleotide-binding</keyword>
<dbReference type="Proteomes" id="UP000604730">
    <property type="component" value="Unassembled WGS sequence"/>
</dbReference>
<dbReference type="NCBIfam" id="TIGR03740">
    <property type="entry name" value="galliderm_ABC"/>
    <property type="match status" value="1"/>
</dbReference>
<accession>A0ABS1J3S2</accession>
<gene>
    <name evidence="6" type="ORF">JJN12_12250</name>
</gene>
<evidence type="ECO:0000256" key="2">
    <source>
        <dbReference type="ARBA" id="ARBA00022448"/>
    </source>
</evidence>
<keyword evidence="4 6" id="KW-0067">ATP-binding</keyword>
<organism evidence="6 7">
    <name type="scientific">Catonella massiliensis</name>
    <dbReference type="NCBI Taxonomy" id="2799636"/>
    <lineage>
        <taxon>Bacteria</taxon>
        <taxon>Bacillati</taxon>
        <taxon>Bacillota</taxon>
        <taxon>Clostridia</taxon>
        <taxon>Lachnospirales</taxon>
        <taxon>Lachnospiraceae</taxon>
        <taxon>Catonella</taxon>
    </lineage>
</organism>
<comment type="caution">
    <text evidence="6">The sequence shown here is derived from an EMBL/GenBank/DDBJ whole genome shotgun (WGS) entry which is preliminary data.</text>
</comment>
<dbReference type="InterPro" id="IPR027417">
    <property type="entry name" value="P-loop_NTPase"/>
</dbReference>
<evidence type="ECO:0000259" key="5">
    <source>
        <dbReference type="PROSITE" id="PS50893"/>
    </source>
</evidence>
<dbReference type="GO" id="GO:0005524">
    <property type="term" value="F:ATP binding"/>
    <property type="evidence" value="ECO:0007669"/>
    <property type="project" value="UniProtKB-KW"/>
</dbReference>
<protein>
    <submittedName>
        <fullName evidence="6">Lantibiotic protection ABC transporter ATP-binding subunit</fullName>
    </submittedName>
</protein>
<reference evidence="6 7" key="1">
    <citation type="submission" date="2021-01" db="EMBL/GenBank/DDBJ databases">
        <title>Isolation and description of Catonella massiliensis sp. nov., a novel Catonella species, isolated from a stable periodontitis subject.</title>
        <authorList>
            <person name="Antezack A."/>
            <person name="Boxberger M."/>
            <person name="La Scola B."/>
            <person name="Monnet-Corti V."/>
        </authorList>
    </citation>
    <scope>NUCLEOTIDE SEQUENCE [LARGE SCALE GENOMIC DNA]</scope>
    <source>
        <strain evidence="6 7">Marseille-Q4567</strain>
    </source>
</reference>
<dbReference type="Pfam" id="PF00005">
    <property type="entry name" value="ABC_tran"/>
    <property type="match status" value="1"/>
</dbReference>
<evidence type="ECO:0000256" key="1">
    <source>
        <dbReference type="ARBA" id="ARBA00005417"/>
    </source>
</evidence>
<dbReference type="PANTHER" id="PTHR43335:SF4">
    <property type="entry name" value="ABC TRANSPORTER, ATP-BINDING PROTEIN"/>
    <property type="match status" value="1"/>
</dbReference>
<keyword evidence="2" id="KW-0813">Transport</keyword>
<sequence>MSIMLETKGLTKKYKHQTALNNVSIQVEKGSVYGLLGPNGAGKSTLLKLITRMIPKSSGSIFFEGHELNTNDLLKIGAIIETPAIYLNLTAYENLEVLTTLLNIDKSRINEVLSLVGLENNSKKIAKEFSLGMKQRLGIAMALIGSPSLLILDEPTNGLDPLGIQELRELIKSLAGQGITIILSSHILSEVWQVADRIGIINKGHLSYEGENHTDSNTLEALFMEIIKKDVSNDD</sequence>
<dbReference type="InterPro" id="IPR003439">
    <property type="entry name" value="ABC_transporter-like_ATP-bd"/>
</dbReference>
<dbReference type="InterPro" id="IPR022501">
    <property type="entry name" value="ABC_Gallidermin_ATP-bd"/>
</dbReference>
<dbReference type="EMBL" id="JAEPRJ010000001">
    <property type="protein sequence ID" value="MBK5898544.1"/>
    <property type="molecule type" value="Genomic_DNA"/>
</dbReference>
<dbReference type="SMART" id="SM00382">
    <property type="entry name" value="AAA"/>
    <property type="match status" value="1"/>
</dbReference>
<feature type="domain" description="ABC transporter" evidence="5">
    <location>
        <begin position="5"/>
        <end position="228"/>
    </location>
</feature>
<dbReference type="PROSITE" id="PS50893">
    <property type="entry name" value="ABC_TRANSPORTER_2"/>
    <property type="match status" value="1"/>
</dbReference>
<dbReference type="InterPro" id="IPR003593">
    <property type="entry name" value="AAA+_ATPase"/>
</dbReference>
<name>A0ABS1J3S2_9FIRM</name>
<dbReference type="Gene3D" id="3.40.50.300">
    <property type="entry name" value="P-loop containing nucleotide triphosphate hydrolases"/>
    <property type="match status" value="1"/>
</dbReference>
<dbReference type="InterPro" id="IPR017871">
    <property type="entry name" value="ABC_transporter-like_CS"/>
</dbReference>
<evidence type="ECO:0000256" key="4">
    <source>
        <dbReference type="ARBA" id="ARBA00022840"/>
    </source>
</evidence>
<dbReference type="SUPFAM" id="SSF52540">
    <property type="entry name" value="P-loop containing nucleoside triphosphate hydrolases"/>
    <property type="match status" value="1"/>
</dbReference>
<dbReference type="PANTHER" id="PTHR43335">
    <property type="entry name" value="ABC TRANSPORTER, ATP-BINDING PROTEIN"/>
    <property type="match status" value="1"/>
</dbReference>
<evidence type="ECO:0000256" key="3">
    <source>
        <dbReference type="ARBA" id="ARBA00022741"/>
    </source>
</evidence>
<evidence type="ECO:0000313" key="6">
    <source>
        <dbReference type="EMBL" id="MBK5898544.1"/>
    </source>
</evidence>
<evidence type="ECO:0000313" key="7">
    <source>
        <dbReference type="Proteomes" id="UP000604730"/>
    </source>
</evidence>
<dbReference type="RefSeq" id="WP_208429957.1">
    <property type="nucleotide sequence ID" value="NZ_JAEPRJ010000001.1"/>
</dbReference>